<reference evidence="3 4" key="1">
    <citation type="journal article" date="2019" name="Nat. Plants">
        <title>Stout camphor tree genome fills gaps in understanding of flowering plant genome evolution.</title>
        <authorList>
            <person name="Chaw S.M."/>
            <person name="Liu Y.C."/>
            <person name="Wu Y.W."/>
            <person name="Wang H.Y."/>
            <person name="Lin C.I."/>
            <person name="Wu C.S."/>
            <person name="Ke H.M."/>
            <person name="Chang L.Y."/>
            <person name="Hsu C.Y."/>
            <person name="Yang H.T."/>
            <person name="Sudianto E."/>
            <person name="Hsu M.H."/>
            <person name="Wu K.P."/>
            <person name="Wang L.N."/>
            <person name="Leebens-Mack J.H."/>
            <person name="Tsai I.J."/>
        </authorList>
    </citation>
    <scope>NUCLEOTIDE SEQUENCE [LARGE SCALE GENOMIC DNA]</scope>
    <source>
        <strain evidence="4">cv. Chaw 1501</strain>
        <tissue evidence="3">Young leaves</tissue>
    </source>
</reference>
<dbReference type="OrthoDB" id="2102561at2759"/>
<dbReference type="GO" id="GO:0016491">
    <property type="term" value="F:oxidoreductase activity"/>
    <property type="evidence" value="ECO:0007669"/>
    <property type="project" value="UniProtKB-KW"/>
</dbReference>
<dbReference type="InterPro" id="IPR036291">
    <property type="entry name" value="NAD(P)-bd_dom_sf"/>
</dbReference>
<dbReference type="PANTHER" id="PTHR44169">
    <property type="entry name" value="NADPH-DEPENDENT 1-ACYLDIHYDROXYACETONE PHOSPHATE REDUCTASE"/>
    <property type="match status" value="1"/>
</dbReference>
<evidence type="ECO:0000313" key="3">
    <source>
        <dbReference type="EMBL" id="RWR93047.1"/>
    </source>
</evidence>
<dbReference type="PRINTS" id="PR00081">
    <property type="entry name" value="GDHRDH"/>
</dbReference>
<sequence>MLILDVASEESVERAVRNVLKRFGKIDILVNNAGVRIASAPSWRIQCLRSRMHSIQMSMVSPIHQKEKIINVGSIFVLVPGPWIGAYAASKAALHSFTDSLRSKSLAMQFIVVKSDL</sequence>
<keyword evidence="2" id="KW-0560">Oxidoreductase</keyword>
<keyword evidence="4" id="KW-1185">Reference proteome</keyword>
<dbReference type="GO" id="GO:0005783">
    <property type="term" value="C:endoplasmic reticulum"/>
    <property type="evidence" value="ECO:0007669"/>
    <property type="project" value="TreeGrafter"/>
</dbReference>
<gene>
    <name evidence="3" type="ORF">CKAN_02227900</name>
</gene>
<dbReference type="Pfam" id="PF00106">
    <property type="entry name" value="adh_short"/>
    <property type="match status" value="1"/>
</dbReference>
<comment type="caution">
    <text evidence="3">The sequence shown here is derived from an EMBL/GenBank/DDBJ whole genome shotgun (WGS) entry which is preliminary data.</text>
</comment>
<dbReference type="PROSITE" id="PS00061">
    <property type="entry name" value="ADH_SHORT"/>
    <property type="match status" value="1"/>
</dbReference>
<dbReference type="SUPFAM" id="SSF51735">
    <property type="entry name" value="NAD(P)-binding Rossmann-fold domains"/>
    <property type="match status" value="1"/>
</dbReference>
<dbReference type="InterPro" id="IPR002347">
    <property type="entry name" value="SDR_fam"/>
</dbReference>
<evidence type="ECO:0000256" key="1">
    <source>
        <dbReference type="ARBA" id="ARBA00006484"/>
    </source>
</evidence>
<dbReference type="Gene3D" id="3.40.50.720">
    <property type="entry name" value="NAD(P)-binding Rossmann-like Domain"/>
    <property type="match status" value="1"/>
</dbReference>
<evidence type="ECO:0000256" key="2">
    <source>
        <dbReference type="ARBA" id="ARBA00023002"/>
    </source>
</evidence>
<comment type="similarity">
    <text evidence="1">Belongs to the short-chain dehydrogenases/reductases (SDR) family.</text>
</comment>
<evidence type="ECO:0000313" key="4">
    <source>
        <dbReference type="Proteomes" id="UP000283530"/>
    </source>
</evidence>
<proteinExistence type="inferred from homology"/>
<dbReference type="AlphaFoldDB" id="A0A3S3PL21"/>
<protein>
    <submittedName>
        <fullName evidence="3">Putative oxidoreductase</fullName>
    </submittedName>
</protein>
<dbReference type="InterPro" id="IPR020904">
    <property type="entry name" value="Sc_DH/Rdtase_CS"/>
</dbReference>
<dbReference type="EMBL" id="QPKB01000009">
    <property type="protein sequence ID" value="RWR93047.1"/>
    <property type="molecule type" value="Genomic_DNA"/>
</dbReference>
<dbReference type="Proteomes" id="UP000283530">
    <property type="component" value="Unassembled WGS sequence"/>
</dbReference>
<accession>A0A3S3PL21</accession>
<dbReference type="PRINTS" id="PR00080">
    <property type="entry name" value="SDRFAMILY"/>
</dbReference>
<dbReference type="PANTHER" id="PTHR44169:SF6">
    <property type="entry name" value="NADPH-DEPENDENT 1-ACYLDIHYDROXYACETONE PHOSPHATE REDUCTASE"/>
    <property type="match status" value="1"/>
</dbReference>
<name>A0A3S3PL21_9MAGN</name>
<organism evidence="3 4">
    <name type="scientific">Cinnamomum micranthum f. kanehirae</name>
    <dbReference type="NCBI Taxonomy" id="337451"/>
    <lineage>
        <taxon>Eukaryota</taxon>
        <taxon>Viridiplantae</taxon>
        <taxon>Streptophyta</taxon>
        <taxon>Embryophyta</taxon>
        <taxon>Tracheophyta</taxon>
        <taxon>Spermatophyta</taxon>
        <taxon>Magnoliopsida</taxon>
        <taxon>Magnoliidae</taxon>
        <taxon>Laurales</taxon>
        <taxon>Lauraceae</taxon>
        <taxon>Cinnamomum</taxon>
    </lineage>
</organism>
<dbReference type="STRING" id="337451.A0A3S3PL21"/>